<sequence>MHFTALVPAALLALGGLAFTSASPIEKRYTGVKIQSGRDSLCLQPFGAWTNGTTVGTIDCAQAASWNINPGSGSVILTGTTWALQAAGGGNTNNAGLQLWKSVPGTFAQTWYLTTDNRIAITGGTQCLDEGDNGPQTYQCTTGNTNQAWNILPASGTPPPNHTIGRVAQRAEATVA</sequence>
<dbReference type="STRING" id="1296120.A0A1B9GS26"/>
<protein>
    <recommendedName>
        <fullName evidence="2">Ricin B lectin domain-containing protein</fullName>
    </recommendedName>
</protein>
<feature type="chain" id="PRO_5008627289" description="Ricin B lectin domain-containing protein" evidence="1">
    <location>
        <begin position="23"/>
        <end position="176"/>
    </location>
</feature>
<dbReference type="PROSITE" id="PS50231">
    <property type="entry name" value="RICIN_B_LECTIN"/>
    <property type="match status" value="1"/>
</dbReference>
<reference evidence="3 4" key="1">
    <citation type="submission" date="2013-07" db="EMBL/GenBank/DDBJ databases">
        <title>The Genome Sequence of Cryptococcus heveanensis BCC8398.</title>
        <authorList>
            <consortium name="The Broad Institute Genome Sequencing Platform"/>
            <person name="Cuomo C."/>
            <person name="Litvintseva A."/>
            <person name="Chen Y."/>
            <person name="Heitman J."/>
            <person name="Sun S."/>
            <person name="Springer D."/>
            <person name="Dromer F."/>
            <person name="Young S.K."/>
            <person name="Zeng Q."/>
            <person name="Gargeya S."/>
            <person name="Fitzgerald M."/>
            <person name="Abouelleil A."/>
            <person name="Alvarado L."/>
            <person name="Berlin A.M."/>
            <person name="Chapman S.B."/>
            <person name="Dewar J."/>
            <person name="Goldberg J."/>
            <person name="Griggs A."/>
            <person name="Gujja S."/>
            <person name="Hansen M."/>
            <person name="Howarth C."/>
            <person name="Imamovic A."/>
            <person name="Larimer J."/>
            <person name="McCowan C."/>
            <person name="Murphy C."/>
            <person name="Pearson M."/>
            <person name="Priest M."/>
            <person name="Roberts A."/>
            <person name="Saif S."/>
            <person name="Shea T."/>
            <person name="Sykes S."/>
            <person name="Wortman J."/>
            <person name="Nusbaum C."/>
            <person name="Birren B."/>
        </authorList>
    </citation>
    <scope>NUCLEOTIDE SEQUENCE [LARGE SCALE GENOMIC DNA]</scope>
    <source>
        <strain evidence="3 4">BCC8398</strain>
    </source>
</reference>
<dbReference type="CDD" id="cd00161">
    <property type="entry name" value="beta-trefoil_Ricin-like"/>
    <property type="match status" value="1"/>
</dbReference>
<dbReference type="Pfam" id="PF00652">
    <property type="entry name" value="Ricin_B_lectin"/>
    <property type="match status" value="1"/>
</dbReference>
<name>A0A1B9GS26_9TREE</name>
<evidence type="ECO:0000313" key="4">
    <source>
        <dbReference type="Proteomes" id="UP000092666"/>
    </source>
</evidence>
<keyword evidence="4" id="KW-1185">Reference proteome</keyword>
<evidence type="ECO:0000259" key="2">
    <source>
        <dbReference type="Pfam" id="PF00652"/>
    </source>
</evidence>
<dbReference type="AlphaFoldDB" id="A0A1B9GS26"/>
<dbReference type="OrthoDB" id="6770063at2759"/>
<dbReference type="EMBL" id="KI669503">
    <property type="protein sequence ID" value="OCF33768.1"/>
    <property type="molecule type" value="Genomic_DNA"/>
</dbReference>
<gene>
    <name evidence="3" type="ORF">I316_04480</name>
</gene>
<reference evidence="4" key="2">
    <citation type="submission" date="2013-12" db="EMBL/GenBank/DDBJ databases">
        <title>Evolution of pathogenesis and genome organization in the Tremellales.</title>
        <authorList>
            <person name="Cuomo C."/>
            <person name="Litvintseva A."/>
            <person name="Heitman J."/>
            <person name="Chen Y."/>
            <person name="Sun S."/>
            <person name="Springer D."/>
            <person name="Dromer F."/>
            <person name="Young S."/>
            <person name="Zeng Q."/>
            <person name="Chapman S."/>
            <person name="Gujja S."/>
            <person name="Saif S."/>
            <person name="Birren B."/>
        </authorList>
    </citation>
    <scope>NUCLEOTIDE SEQUENCE [LARGE SCALE GENOMIC DNA]</scope>
    <source>
        <strain evidence="4">BCC8398</strain>
    </source>
</reference>
<dbReference type="SUPFAM" id="SSF50370">
    <property type="entry name" value="Ricin B-like lectins"/>
    <property type="match status" value="1"/>
</dbReference>
<organism evidence="3 4">
    <name type="scientific">Kwoniella heveanensis BCC8398</name>
    <dbReference type="NCBI Taxonomy" id="1296120"/>
    <lineage>
        <taxon>Eukaryota</taxon>
        <taxon>Fungi</taxon>
        <taxon>Dikarya</taxon>
        <taxon>Basidiomycota</taxon>
        <taxon>Agaricomycotina</taxon>
        <taxon>Tremellomycetes</taxon>
        <taxon>Tremellales</taxon>
        <taxon>Cryptococcaceae</taxon>
        <taxon>Kwoniella</taxon>
    </lineage>
</organism>
<dbReference type="InterPro" id="IPR035992">
    <property type="entry name" value="Ricin_B-like_lectins"/>
</dbReference>
<dbReference type="Gene3D" id="2.80.10.50">
    <property type="match status" value="1"/>
</dbReference>
<dbReference type="Proteomes" id="UP000092666">
    <property type="component" value="Unassembled WGS sequence"/>
</dbReference>
<proteinExistence type="predicted"/>
<evidence type="ECO:0000313" key="3">
    <source>
        <dbReference type="EMBL" id="OCF33768.1"/>
    </source>
</evidence>
<evidence type="ECO:0000256" key="1">
    <source>
        <dbReference type="SAM" id="SignalP"/>
    </source>
</evidence>
<keyword evidence="1" id="KW-0732">Signal</keyword>
<accession>A0A1B9GS26</accession>
<feature type="signal peptide" evidence="1">
    <location>
        <begin position="1"/>
        <end position="22"/>
    </location>
</feature>
<feature type="domain" description="Ricin B lectin" evidence="2">
    <location>
        <begin position="32"/>
        <end position="149"/>
    </location>
</feature>
<dbReference type="InterPro" id="IPR000772">
    <property type="entry name" value="Ricin_B_lectin"/>
</dbReference>